<dbReference type="InterPro" id="IPR015260">
    <property type="entry name" value="Syntaxin-6/10/61_N"/>
</dbReference>
<evidence type="ECO:0000256" key="10">
    <source>
        <dbReference type="SAM" id="Phobius"/>
    </source>
</evidence>
<dbReference type="InterPro" id="IPR010989">
    <property type="entry name" value="SNARE"/>
</dbReference>
<evidence type="ECO:0000313" key="13">
    <source>
        <dbReference type="Proteomes" id="UP001158576"/>
    </source>
</evidence>
<dbReference type="SUPFAM" id="SSF58038">
    <property type="entry name" value="SNARE fusion complex"/>
    <property type="match status" value="1"/>
</dbReference>
<feature type="coiled-coil region" evidence="9">
    <location>
        <begin position="45"/>
        <end position="72"/>
    </location>
</feature>
<evidence type="ECO:0000256" key="6">
    <source>
        <dbReference type="ARBA" id="ARBA00022989"/>
    </source>
</evidence>
<evidence type="ECO:0000256" key="7">
    <source>
        <dbReference type="ARBA" id="ARBA00023034"/>
    </source>
</evidence>
<evidence type="ECO:0000256" key="4">
    <source>
        <dbReference type="ARBA" id="ARBA00022692"/>
    </source>
</evidence>
<dbReference type="PANTHER" id="PTHR12791">
    <property type="entry name" value="GOLGI SNARE BET1-RELATED"/>
    <property type="match status" value="1"/>
</dbReference>
<keyword evidence="7" id="KW-0333">Golgi apparatus</keyword>
<keyword evidence="9" id="KW-0175">Coiled coil</keyword>
<gene>
    <name evidence="12" type="ORF">OKIOD_LOCUS14890</name>
</gene>
<dbReference type="PROSITE" id="PS00914">
    <property type="entry name" value="SYNTAXIN"/>
    <property type="match status" value="1"/>
</dbReference>
<dbReference type="Pfam" id="PF05739">
    <property type="entry name" value="SNARE"/>
    <property type="match status" value="1"/>
</dbReference>
<dbReference type="Gene3D" id="1.20.58.90">
    <property type="match status" value="1"/>
</dbReference>
<evidence type="ECO:0000256" key="3">
    <source>
        <dbReference type="ARBA" id="ARBA00022448"/>
    </source>
</evidence>
<evidence type="ECO:0000256" key="2">
    <source>
        <dbReference type="ARBA" id="ARBA00009063"/>
    </source>
</evidence>
<keyword evidence="3" id="KW-0813">Transport</keyword>
<protein>
    <submittedName>
        <fullName evidence="12">Oidioi.mRNA.OKI2018_I69.chr2.g6125.t1.cds</fullName>
    </submittedName>
</protein>
<evidence type="ECO:0000313" key="12">
    <source>
        <dbReference type="EMBL" id="CAG5111854.1"/>
    </source>
</evidence>
<feature type="domain" description="T-SNARE coiled-coil homology" evidence="11">
    <location>
        <begin position="149"/>
        <end position="211"/>
    </location>
</feature>
<dbReference type="Proteomes" id="UP001158576">
    <property type="component" value="Chromosome 2"/>
</dbReference>
<dbReference type="EMBL" id="OU015567">
    <property type="protein sequence ID" value="CAG5111854.1"/>
    <property type="molecule type" value="Genomic_DNA"/>
</dbReference>
<dbReference type="SUPFAM" id="SSF47661">
    <property type="entry name" value="t-snare proteins"/>
    <property type="match status" value="1"/>
</dbReference>
<keyword evidence="6 10" id="KW-1133">Transmembrane helix</keyword>
<keyword evidence="8 10" id="KW-0472">Membrane</keyword>
<accession>A0ABN7T5N4</accession>
<dbReference type="Pfam" id="PF09177">
    <property type="entry name" value="STX6_10_61_N"/>
    <property type="match status" value="1"/>
</dbReference>
<dbReference type="SMART" id="SM00397">
    <property type="entry name" value="t_SNARE"/>
    <property type="match status" value="1"/>
</dbReference>
<dbReference type="CDD" id="cd21443">
    <property type="entry name" value="SNARE_NTD_STX6_STX10"/>
    <property type="match status" value="1"/>
</dbReference>
<keyword evidence="13" id="KW-1185">Reference proteome</keyword>
<proteinExistence type="inferred from homology"/>
<dbReference type="InterPro" id="IPR006012">
    <property type="entry name" value="Syntaxin/epimorphin_CS"/>
</dbReference>
<keyword evidence="5" id="KW-0653">Protein transport</keyword>
<keyword evidence="4 10" id="KW-0812">Transmembrane</keyword>
<evidence type="ECO:0000259" key="11">
    <source>
        <dbReference type="PROSITE" id="PS50192"/>
    </source>
</evidence>
<dbReference type="CDD" id="cd15851">
    <property type="entry name" value="SNARE_Syntaxin6"/>
    <property type="match status" value="1"/>
</dbReference>
<evidence type="ECO:0000256" key="1">
    <source>
        <dbReference type="ARBA" id="ARBA00004409"/>
    </source>
</evidence>
<reference evidence="12 13" key="1">
    <citation type="submission" date="2021-04" db="EMBL/GenBank/DDBJ databases">
        <authorList>
            <person name="Bliznina A."/>
        </authorList>
    </citation>
    <scope>NUCLEOTIDE SEQUENCE [LARGE SCALE GENOMIC DNA]</scope>
</reference>
<dbReference type="InterPro" id="IPR000727">
    <property type="entry name" value="T_SNARE_dom"/>
</dbReference>
<evidence type="ECO:0000256" key="8">
    <source>
        <dbReference type="ARBA" id="ARBA00023136"/>
    </source>
</evidence>
<name>A0ABN7T5N4_OIKDI</name>
<evidence type="ECO:0000256" key="5">
    <source>
        <dbReference type="ARBA" id="ARBA00022927"/>
    </source>
</evidence>
<evidence type="ECO:0000256" key="9">
    <source>
        <dbReference type="SAM" id="Coils"/>
    </source>
</evidence>
<sequence>MSIEDPYFVVRDDVAKAVDSCEKRVVEWRRIMEGTSTSVKARNITSELRSAVRSAEWDLEDLEESVKVVENNPSRFGIADDELRERKSFIVRIRNSLADMKSELEAPDVNERLLAMDSSPHVTINVNNSRYGNSNPAFRDNNGGYSQQSQLLQEQDGQLELVSNNVRVLNQISRAIGDELDDQGQLLDNLGNEIDSAQSRMNATLSKIQRVTRLSTDRRQWAAIAGLAFLIVILFIMLFS</sequence>
<feature type="transmembrane region" description="Helical" evidence="10">
    <location>
        <begin position="221"/>
        <end position="239"/>
    </location>
</feature>
<feature type="coiled-coil region" evidence="9">
    <location>
        <begin position="180"/>
        <end position="207"/>
    </location>
</feature>
<comment type="subcellular location">
    <subcellularLocation>
        <location evidence="1">Golgi apparatus membrane</location>
        <topology evidence="1">Single-pass type IV membrane protein</topology>
    </subcellularLocation>
</comment>
<dbReference type="PROSITE" id="PS50192">
    <property type="entry name" value="T_SNARE"/>
    <property type="match status" value="1"/>
</dbReference>
<dbReference type="Gene3D" id="1.20.5.110">
    <property type="match status" value="1"/>
</dbReference>
<comment type="similarity">
    <text evidence="2">Belongs to the syntaxin family.</text>
</comment>
<organism evidence="12 13">
    <name type="scientific">Oikopleura dioica</name>
    <name type="common">Tunicate</name>
    <dbReference type="NCBI Taxonomy" id="34765"/>
    <lineage>
        <taxon>Eukaryota</taxon>
        <taxon>Metazoa</taxon>
        <taxon>Chordata</taxon>
        <taxon>Tunicata</taxon>
        <taxon>Appendicularia</taxon>
        <taxon>Copelata</taxon>
        <taxon>Oikopleuridae</taxon>
        <taxon>Oikopleura</taxon>
    </lineage>
</organism>